<protein>
    <recommendedName>
        <fullName evidence="2">H15 domain-containing protein</fullName>
    </recommendedName>
</protein>
<dbReference type="Proteomes" id="UP000694551">
    <property type="component" value="Unplaced"/>
</dbReference>
<evidence type="ECO:0000313" key="4">
    <source>
        <dbReference type="Proteomes" id="UP000694551"/>
    </source>
</evidence>
<dbReference type="GO" id="GO:0000786">
    <property type="term" value="C:nucleosome"/>
    <property type="evidence" value="ECO:0007669"/>
    <property type="project" value="InterPro"/>
</dbReference>
<dbReference type="InterPro" id="IPR036390">
    <property type="entry name" value="WH_DNA-bd_sf"/>
</dbReference>
<evidence type="ECO:0000313" key="3">
    <source>
        <dbReference type="Ensembl" id="ENSSOCP00000020145.1"/>
    </source>
</evidence>
<dbReference type="InterPro" id="IPR036388">
    <property type="entry name" value="WH-like_DNA-bd_sf"/>
</dbReference>
<evidence type="ECO:0000259" key="2">
    <source>
        <dbReference type="PROSITE" id="PS51504"/>
    </source>
</evidence>
<feature type="domain" description="H15" evidence="2">
    <location>
        <begin position="32"/>
        <end position="105"/>
    </location>
</feature>
<dbReference type="Gene3D" id="1.10.10.10">
    <property type="entry name" value="Winged helix-like DNA-binding domain superfamily/Winged helix DNA-binding domain"/>
    <property type="match status" value="1"/>
</dbReference>
<feature type="region of interest" description="Disordered" evidence="1">
    <location>
        <begin position="110"/>
        <end position="187"/>
    </location>
</feature>
<dbReference type="InterPro" id="IPR005818">
    <property type="entry name" value="Histone_H1/H5_H15"/>
</dbReference>
<dbReference type="GO" id="GO:0006334">
    <property type="term" value="P:nucleosome assembly"/>
    <property type="evidence" value="ECO:0007669"/>
    <property type="project" value="InterPro"/>
</dbReference>
<dbReference type="Ensembl" id="ENSSOCT00000020657.1">
    <property type="protein sequence ID" value="ENSSOCP00000020145.1"/>
    <property type="gene ID" value="ENSSOCG00000015085.1"/>
</dbReference>
<dbReference type="SMART" id="SM00526">
    <property type="entry name" value="H15"/>
    <property type="match status" value="1"/>
</dbReference>
<dbReference type="SUPFAM" id="SSF46785">
    <property type="entry name" value="Winged helix' DNA-binding domain"/>
    <property type="match status" value="1"/>
</dbReference>
<organism evidence="3 4">
    <name type="scientific">Strix occidentalis caurina</name>
    <name type="common">northern spotted owl</name>
    <dbReference type="NCBI Taxonomy" id="311401"/>
    <lineage>
        <taxon>Eukaryota</taxon>
        <taxon>Metazoa</taxon>
        <taxon>Chordata</taxon>
        <taxon>Craniata</taxon>
        <taxon>Vertebrata</taxon>
        <taxon>Euteleostomi</taxon>
        <taxon>Archelosauria</taxon>
        <taxon>Archosauria</taxon>
        <taxon>Dinosauria</taxon>
        <taxon>Saurischia</taxon>
        <taxon>Theropoda</taxon>
        <taxon>Coelurosauria</taxon>
        <taxon>Aves</taxon>
        <taxon>Neognathae</taxon>
        <taxon>Neoaves</taxon>
        <taxon>Telluraves</taxon>
        <taxon>Strigiformes</taxon>
        <taxon>Strigidae</taxon>
        <taxon>Strix</taxon>
    </lineage>
</organism>
<name>A0A8D0FQ75_STROC</name>
<dbReference type="AlphaFoldDB" id="A0A8D0FQ75"/>
<sequence>VYKGPPGGAVRSRAAAPERGEAKRSGGASLRGRRSLSDRILHAVSLSTGRRGASLIFIKKAIGAEGYDVARNKGRLKAAIAAMLEKGLLQRVTGSGVAGSFRIGPVGKERLEGAAQRGRAARKTRQRPAVKKKKKSPRRAQKSTAKRLNRGRKPRKKAAKRMVGGVEEIWGDGTPAAEGDLGAREME</sequence>
<keyword evidence="4" id="KW-1185">Reference proteome</keyword>
<evidence type="ECO:0000256" key="1">
    <source>
        <dbReference type="SAM" id="MobiDB-lite"/>
    </source>
</evidence>
<dbReference type="PROSITE" id="PS51504">
    <property type="entry name" value="H15"/>
    <property type="match status" value="1"/>
</dbReference>
<dbReference type="GO" id="GO:0003677">
    <property type="term" value="F:DNA binding"/>
    <property type="evidence" value="ECO:0007669"/>
    <property type="project" value="InterPro"/>
</dbReference>
<proteinExistence type="predicted"/>
<accession>A0A8D0FQ75</accession>
<reference evidence="3" key="1">
    <citation type="submission" date="2025-08" db="UniProtKB">
        <authorList>
            <consortium name="Ensembl"/>
        </authorList>
    </citation>
    <scope>IDENTIFICATION</scope>
</reference>
<dbReference type="Pfam" id="PF00538">
    <property type="entry name" value="Linker_histone"/>
    <property type="match status" value="1"/>
</dbReference>
<reference evidence="3" key="2">
    <citation type="submission" date="2025-09" db="UniProtKB">
        <authorList>
            <consortium name="Ensembl"/>
        </authorList>
    </citation>
    <scope>IDENTIFICATION</scope>
</reference>
<feature type="region of interest" description="Disordered" evidence="1">
    <location>
        <begin position="1"/>
        <end position="33"/>
    </location>
</feature>
<feature type="compositionally biased region" description="Basic residues" evidence="1">
    <location>
        <begin position="119"/>
        <end position="160"/>
    </location>
</feature>